<evidence type="ECO:0000313" key="1">
    <source>
        <dbReference type="EMBL" id="QIW98572.1"/>
    </source>
</evidence>
<sequence>MSTIKAGPKTWVLRCKIHRTTAILYVETTTTLTTVKDELRKALLETHSTGTIETISGATPIPSSTEGIILGKLVDPTSARRGWERIGDEVDDIDWAFTEKGKGKAAAGKGRTQNDNSKVTVQSVGLVDGSLVGVMFRSSADNKETPIDPSVAKKDVWDIVMPRMDVHDDDEDEAVDVDDGDLSDSEIPIPIHARTTNGHMYNT</sequence>
<gene>
    <name evidence="1" type="ORF">AMS68_004090</name>
</gene>
<protein>
    <submittedName>
        <fullName evidence="1">Uncharacterized protein</fullName>
    </submittedName>
</protein>
<name>A0A6H0XV09_9PEZI</name>
<proteinExistence type="predicted"/>
<keyword evidence="2" id="KW-1185">Reference proteome</keyword>
<dbReference type="Proteomes" id="UP000503462">
    <property type="component" value="Chromosome 3"/>
</dbReference>
<evidence type="ECO:0000313" key="2">
    <source>
        <dbReference type="Proteomes" id="UP000503462"/>
    </source>
</evidence>
<dbReference type="AlphaFoldDB" id="A0A6H0XV09"/>
<organism evidence="1 2">
    <name type="scientific">Peltaster fructicola</name>
    <dbReference type="NCBI Taxonomy" id="286661"/>
    <lineage>
        <taxon>Eukaryota</taxon>
        <taxon>Fungi</taxon>
        <taxon>Dikarya</taxon>
        <taxon>Ascomycota</taxon>
        <taxon>Pezizomycotina</taxon>
        <taxon>Dothideomycetes</taxon>
        <taxon>Dothideomycetes incertae sedis</taxon>
        <taxon>Peltaster</taxon>
    </lineage>
</organism>
<dbReference type="EMBL" id="CP051141">
    <property type="protein sequence ID" value="QIW98572.1"/>
    <property type="molecule type" value="Genomic_DNA"/>
</dbReference>
<accession>A0A6H0XV09</accession>
<reference evidence="1 2" key="1">
    <citation type="journal article" date="2016" name="Sci. Rep.">
        <title>Peltaster fructicola genome reveals evolution from an invasive phytopathogen to an ectophytic parasite.</title>
        <authorList>
            <person name="Xu C."/>
            <person name="Chen H."/>
            <person name="Gleason M.L."/>
            <person name="Xu J.R."/>
            <person name="Liu H."/>
            <person name="Zhang R."/>
            <person name="Sun G."/>
        </authorList>
    </citation>
    <scope>NUCLEOTIDE SEQUENCE [LARGE SCALE GENOMIC DNA]</scope>
    <source>
        <strain evidence="1 2">LNHT1506</strain>
    </source>
</reference>